<feature type="compositionally biased region" description="Polar residues" evidence="1">
    <location>
        <begin position="166"/>
        <end position="184"/>
    </location>
</feature>
<comment type="caution">
    <text evidence="3">The sequence shown here is derived from an EMBL/GenBank/DDBJ whole genome shotgun (WGS) entry which is preliminary data.</text>
</comment>
<dbReference type="GO" id="GO:0016020">
    <property type="term" value="C:membrane"/>
    <property type="evidence" value="ECO:0007669"/>
    <property type="project" value="TreeGrafter"/>
</dbReference>
<protein>
    <submittedName>
        <fullName evidence="3">Uncharacterized protein</fullName>
    </submittedName>
</protein>
<keyword evidence="4" id="KW-1185">Reference proteome</keyword>
<organism evidence="3 4">
    <name type="scientific">Camellia sinensis</name>
    <name type="common">Tea plant</name>
    <name type="synonym">Thea sinensis</name>
    <dbReference type="NCBI Taxonomy" id="4442"/>
    <lineage>
        <taxon>Eukaryota</taxon>
        <taxon>Viridiplantae</taxon>
        <taxon>Streptophyta</taxon>
        <taxon>Embryophyta</taxon>
        <taxon>Tracheophyta</taxon>
        <taxon>Spermatophyta</taxon>
        <taxon>Magnoliopsida</taxon>
        <taxon>eudicotyledons</taxon>
        <taxon>Gunneridae</taxon>
        <taxon>Pentapetalae</taxon>
        <taxon>asterids</taxon>
        <taxon>Ericales</taxon>
        <taxon>Theaceae</taxon>
        <taxon>Camellia</taxon>
    </lineage>
</organism>
<dbReference type="PANTHER" id="PTHR12242">
    <property type="entry name" value="OS02G0130600 PROTEIN-RELATED"/>
    <property type="match status" value="1"/>
</dbReference>
<dbReference type="Proteomes" id="UP000593564">
    <property type="component" value="Unassembled WGS sequence"/>
</dbReference>
<dbReference type="EMBL" id="JACBKZ010000002">
    <property type="protein sequence ID" value="KAF5957519.1"/>
    <property type="molecule type" value="Genomic_DNA"/>
</dbReference>
<feature type="non-terminal residue" evidence="3">
    <location>
        <position position="1"/>
    </location>
</feature>
<feature type="transmembrane region" description="Helical" evidence="2">
    <location>
        <begin position="238"/>
        <end position="256"/>
    </location>
</feature>
<feature type="transmembrane region" description="Helical" evidence="2">
    <location>
        <begin position="90"/>
        <end position="113"/>
    </location>
</feature>
<dbReference type="PANTHER" id="PTHR12242:SF22">
    <property type="entry name" value="OS02G0130600 PROTEIN"/>
    <property type="match status" value="1"/>
</dbReference>
<accession>A0A7J7HXZ4</accession>
<feature type="region of interest" description="Disordered" evidence="1">
    <location>
        <begin position="162"/>
        <end position="192"/>
    </location>
</feature>
<keyword evidence="2" id="KW-0812">Transmembrane</keyword>
<gene>
    <name evidence="3" type="ORF">HYC85_004744</name>
</gene>
<sequence length="376" mass="43569">HEFLSRTVAKFLATKNDCQNSHSKLLVELEVLALRHLGFNFNGFRNNSYFKYERRHNAKDGRRETEEEPAAGILYEDEVWKPCLKGIHPVWLLGFRVFAFFVLLILLILNIVVNGGDIFYFYTQWTFTLITIYFGLGSLLSMYGCYRYHKKVSGDRIHTEDFDAEQGNNTTPKNLENSNASNGKKLSPGPNQEREVRQTAGFWGYMFQIIFQMNAGAVILTDCVFWIIIVPILELKDYNLNFLIISMHTTNAVFLLGDTALNSLRFPWFRISYFILWTSFYVVFQWIVHASVSLWWPYPFLDLYISIFATMVCVGGFDAHTMLRYFHVGNEDEVLSILKMVPSVLSVCDLIQIKSSWSVKYKELPRPQNNARSIGT</sequence>
<evidence type="ECO:0000256" key="2">
    <source>
        <dbReference type="SAM" id="Phobius"/>
    </source>
</evidence>
<feature type="transmembrane region" description="Helical" evidence="2">
    <location>
        <begin position="268"/>
        <end position="288"/>
    </location>
</feature>
<evidence type="ECO:0000256" key="1">
    <source>
        <dbReference type="SAM" id="MobiDB-lite"/>
    </source>
</evidence>
<feature type="transmembrane region" description="Helical" evidence="2">
    <location>
        <begin position="202"/>
        <end position="232"/>
    </location>
</feature>
<dbReference type="AlphaFoldDB" id="A0A7J7HXZ4"/>
<feature type="transmembrane region" description="Helical" evidence="2">
    <location>
        <begin position="125"/>
        <end position="146"/>
    </location>
</feature>
<reference evidence="4" key="1">
    <citation type="journal article" date="2020" name="Nat. Commun.">
        <title>Genome assembly of wild tea tree DASZ reveals pedigree and selection history of tea varieties.</title>
        <authorList>
            <person name="Zhang W."/>
            <person name="Zhang Y."/>
            <person name="Qiu H."/>
            <person name="Guo Y."/>
            <person name="Wan H."/>
            <person name="Zhang X."/>
            <person name="Scossa F."/>
            <person name="Alseekh S."/>
            <person name="Zhang Q."/>
            <person name="Wang P."/>
            <person name="Xu L."/>
            <person name="Schmidt M.H."/>
            <person name="Jia X."/>
            <person name="Li D."/>
            <person name="Zhu A."/>
            <person name="Guo F."/>
            <person name="Chen W."/>
            <person name="Ni D."/>
            <person name="Usadel B."/>
            <person name="Fernie A.R."/>
            <person name="Wen W."/>
        </authorList>
    </citation>
    <scope>NUCLEOTIDE SEQUENCE [LARGE SCALE GENOMIC DNA]</scope>
    <source>
        <strain evidence="4">cv. G240</strain>
    </source>
</reference>
<reference evidence="3 4" key="2">
    <citation type="submission" date="2020-07" db="EMBL/GenBank/DDBJ databases">
        <title>Genome assembly of wild tea tree DASZ reveals pedigree and selection history of tea varieties.</title>
        <authorList>
            <person name="Zhang W."/>
        </authorList>
    </citation>
    <scope>NUCLEOTIDE SEQUENCE [LARGE SCALE GENOMIC DNA]</scope>
    <source>
        <strain evidence="4">cv. G240</strain>
        <tissue evidence="3">Leaf</tissue>
    </source>
</reference>
<keyword evidence="2" id="KW-1133">Transmembrane helix</keyword>
<evidence type="ECO:0000313" key="4">
    <source>
        <dbReference type="Proteomes" id="UP000593564"/>
    </source>
</evidence>
<evidence type="ECO:0000313" key="3">
    <source>
        <dbReference type="EMBL" id="KAF5957519.1"/>
    </source>
</evidence>
<keyword evidence="2" id="KW-0472">Membrane</keyword>
<feature type="transmembrane region" description="Helical" evidence="2">
    <location>
        <begin position="294"/>
        <end position="317"/>
    </location>
</feature>
<proteinExistence type="predicted"/>
<name>A0A7J7HXZ4_CAMSI</name>